<dbReference type="GO" id="GO:0004315">
    <property type="term" value="F:3-oxoacyl-[acyl-carrier-protein] synthase activity"/>
    <property type="evidence" value="ECO:0007669"/>
    <property type="project" value="TreeGrafter"/>
</dbReference>
<dbReference type="PANTHER" id="PTHR11712:SF336">
    <property type="entry name" value="3-OXOACYL-[ACYL-CARRIER-PROTEIN] SYNTHASE, MITOCHONDRIAL"/>
    <property type="match status" value="1"/>
</dbReference>
<evidence type="ECO:0000313" key="6">
    <source>
        <dbReference type="Proteomes" id="UP000236731"/>
    </source>
</evidence>
<dbReference type="RefSeq" id="WP_103906036.1">
    <property type="nucleotide sequence ID" value="NZ_CP049246.1"/>
</dbReference>
<keyword evidence="2 3" id="KW-0808">Transferase</keyword>
<dbReference type="Pfam" id="PF02801">
    <property type="entry name" value="Ketoacyl-synt_C"/>
    <property type="match status" value="1"/>
</dbReference>
<evidence type="ECO:0000256" key="2">
    <source>
        <dbReference type="ARBA" id="ARBA00022679"/>
    </source>
</evidence>
<dbReference type="GO" id="GO:0006633">
    <property type="term" value="P:fatty acid biosynthetic process"/>
    <property type="evidence" value="ECO:0007669"/>
    <property type="project" value="TreeGrafter"/>
</dbReference>
<sequence>MSKVYLQESSIISPLGFDVESNFQQVSTGKSALEQHPDFDQQYVGKIDDDILAAYVEDFQIPNKGSRIQKIALAALLPLIRNRKPQNDSLLIISTTKGNVAALADQQIEAALLSKLGNEIAASAGFTTAPLLISNACVSGLMALSVAKRFMQMGKYRDAYVLAFDEVSPFIQSGFQSFQAVSPERCKPYDAKRQGVNLGEAAVASYLSKEKTTNGIHLAGDANINDANHISGPSRTGEGLFQSIQRAMQEADLQPNDIDYIVGHGTATIYNDEMEAIAFNRANLMEKPVAGFKGNYGHTLGASGLLEAVLAAECLRKNYMLPSLGFESLGTSLPIHVLEQGTAANIHHVLKTASGFAGTNTALLLSKD</sequence>
<gene>
    <name evidence="5" type="ORF">SAMN05421877_105120</name>
</gene>
<dbReference type="InterPro" id="IPR016039">
    <property type="entry name" value="Thiolase-like"/>
</dbReference>
<proteinExistence type="inferred from homology"/>
<dbReference type="SUPFAM" id="SSF53901">
    <property type="entry name" value="Thiolase-like"/>
    <property type="match status" value="2"/>
</dbReference>
<dbReference type="Proteomes" id="UP000236731">
    <property type="component" value="Unassembled WGS sequence"/>
</dbReference>
<dbReference type="InterPro" id="IPR014031">
    <property type="entry name" value="Ketoacyl_synth_C"/>
</dbReference>
<keyword evidence="6" id="KW-1185">Reference proteome</keyword>
<evidence type="ECO:0000256" key="1">
    <source>
        <dbReference type="ARBA" id="ARBA00008467"/>
    </source>
</evidence>
<evidence type="ECO:0000259" key="4">
    <source>
        <dbReference type="PROSITE" id="PS52004"/>
    </source>
</evidence>
<dbReference type="InterPro" id="IPR014030">
    <property type="entry name" value="Ketoacyl_synth_N"/>
</dbReference>
<evidence type="ECO:0000256" key="3">
    <source>
        <dbReference type="RuleBase" id="RU003694"/>
    </source>
</evidence>
<reference evidence="6" key="1">
    <citation type="submission" date="2016-10" db="EMBL/GenBank/DDBJ databases">
        <authorList>
            <person name="Varghese N."/>
            <person name="Submissions S."/>
        </authorList>
    </citation>
    <scope>NUCLEOTIDE SEQUENCE [LARGE SCALE GENOMIC DNA]</scope>
    <source>
        <strain evidence="6">DSM 22361</strain>
    </source>
</reference>
<dbReference type="SMART" id="SM00825">
    <property type="entry name" value="PKS_KS"/>
    <property type="match status" value="1"/>
</dbReference>
<evidence type="ECO:0000313" key="5">
    <source>
        <dbReference type="EMBL" id="SEG15174.1"/>
    </source>
</evidence>
<dbReference type="EMBL" id="FNUT01000005">
    <property type="protein sequence ID" value="SEG15174.1"/>
    <property type="molecule type" value="Genomic_DNA"/>
</dbReference>
<comment type="similarity">
    <text evidence="1 3">Belongs to the thiolase-like superfamily. Beta-ketoacyl-ACP synthases family.</text>
</comment>
<dbReference type="PANTHER" id="PTHR11712">
    <property type="entry name" value="POLYKETIDE SYNTHASE-RELATED"/>
    <property type="match status" value="1"/>
</dbReference>
<dbReference type="InterPro" id="IPR020841">
    <property type="entry name" value="PKS_Beta-ketoAc_synthase_dom"/>
</dbReference>
<feature type="domain" description="Ketosynthase family 3 (KS3)" evidence="4">
    <location>
        <begin position="1"/>
        <end position="367"/>
    </location>
</feature>
<dbReference type="InterPro" id="IPR000794">
    <property type="entry name" value="Beta-ketoacyl_synthase"/>
</dbReference>
<dbReference type="AlphaFoldDB" id="A0A1H5XTW5"/>
<organism evidence="5 6">
    <name type="scientific">Sphingobacterium lactis</name>
    <dbReference type="NCBI Taxonomy" id="797291"/>
    <lineage>
        <taxon>Bacteria</taxon>
        <taxon>Pseudomonadati</taxon>
        <taxon>Bacteroidota</taxon>
        <taxon>Sphingobacteriia</taxon>
        <taxon>Sphingobacteriales</taxon>
        <taxon>Sphingobacteriaceae</taxon>
        <taxon>Sphingobacterium</taxon>
    </lineage>
</organism>
<dbReference type="OrthoDB" id="9808669at2"/>
<protein>
    <submittedName>
        <fullName evidence="5">3-oxoacyl-[acyl-carrier-protein] synthase-1</fullName>
    </submittedName>
</protein>
<dbReference type="PROSITE" id="PS52004">
    <property type="entry name" value="KS3_2"/>
    <property type="match status" value="1"/>
</dbReference>
<name>A0A1H5XTW5_9SPHI</name>
<dbReference type="Pfam" id="PF00109">
    <property type="entry name" value="ketoacyl-synt"/>
    <property type="match status" value="1"/>
</dbReference>
<dbReference type="Gene3D" id="3.40.47.10">
    <property type="match status" value="1"/>
</dbReference>
<accession>A0A1H5XTW5</accession>